<evidence type="ECO:0000256" key="2">
    <source>
        <dbReference type="ARBA" id="ARBA00022692"/>
    </source>
</evidence>
<keyword evidence="11" id="KW-1185">Reference proteome</keyword>
<dbReference type="PANTHER" id="PTHR24186">
    <property type="entry name" value="PROTEIN PHOSPHATASE 1 REGULATORY SUBUNIT"/>
    <property type="match status" value="1"/>
</dbReference>
<protein>
    <recommendedName>
        <fullName evidence="9">PGG domain-containing protein</fullName>
    </recommendedName>
</protein>
<dbReference type="Proteomes" id="UP001358586">
    <property type="component" value="Chromosome 8"/>
</dbReference>
<dbReference type="InterPro" id="IPR002110">
    <property type="entry name" value="Ankyrin_rpt"/>
</dbReference>
<evidence type="ECO:0000256" key="6">
    <source>
        <dbReference type="ARBA" id="ARBA00023136"/>
    </source>
</evidence>
<keyword evidence="6 8" id="KW-0472">Membrane</keyword>
<evidence type="ECO:0000256" key="4">
    <source>
        <dbReference type="ARBA" id="ARBA00022989"/>
    </source>
</evidence>
<dbReference type="PROSITE" id="PS50297">
    <property type="entry name" value="ANK_REP_REGION"/>
    <property type="match status" value="2"/>
</dbReference>
<evidence type="ECO:0000259" key="9">
    <source>
        <dbReference type="Pfam" id="PF13962"/>
    </source>
</evidence>
<evidence type="ECO:0000256" key="7">
    <source>
        <dbReference type="PROSITE-ProRule" id="PRU00023"/>
    </source>
</evidence>
<keyword evidence="4 8" id="KW-1133">Transmembrane helix</keyword>
<accession>A0ABR0P5X6</accession>
<feature type="repeat" description="ANK" evidence="7">
    <location>
        <begin position="73"/>
        <end position="95"/>
    </location>
</feature>
<feature type="transmembrane region" description="Helical" evidence="8">
    <location>
        <begin position="503"/>
        <end position="526"/>
    </location>
</feature>
<dbReference type="InterPro" id="IPR036770">
    <property type="entry name" value="Ankyrin_rpt-contain_sf"/>
</dbReference>
<evidence type="ECO:0000313" key="11">
    <source>
        <dbReference type="Proteomes" id="UP001358586"/>
    </source>
</evidence>
<dbReference type="PANTHER" id="PTHR24186:SF50">
    <property type="entry name" value="ANKYRIN REPEAT-CONTAINING PROTEIN ITN1-LIKE ISOFORM X1"/>
    <property type="match status" value="1"/>
</dbReference>
<reference evidence="10 11" key="1">
    <citation type="submission" date="2023-03" db="EMBL/GenBank/DDBJ databases">
        <title>WGS of Gossypium arboreum.</title>
        <authorList>
            <person name="Yu D."/>
        </authorList>
    </citation>
    <scope>NUCLEOTIDE SEQUENCE [LARGE SCALE GENOMIC DNA]</scope>
    <source>
        <tissue evidence="10">Leaf</tissue>
    </source>
</reference>
<name>A0ABR0P5X6_GOSAR</name>
<comment type="caution">
    <text evidence="10">The sequence shown here is derived from an EMBL/GenBank/DDBJ whole genome shotgun (WGS) entry which is preliminary data.</text>
</comment>
<keyword evidence="5 7" id="KW-0040">ANK repeat</keyword>
<dbReference type="SUPFAM" id="SSF48403">
    <property type="entry name" value="Ankyrin repeat"/>
    <property type="match status" value="1"/>
</dbReference>
<dbReference type="PROSITE" id="PS50088">
    <property type="entry name" value="ANK_REPEAT"/>
    <property type="match status" value="2"/>
</dbReference>
<evidence type="ECO:0000256" key="8">
    <source>
        <dbReference type="SAM" id="Phobius"/>
    </source>
</evidence>
<evidence type="ECO:0000313" key="10">
    <source>
        <dbReference type="EMBL" id="KAK5813716.1"/>
    </source>
</evidence>
<evidence type="ECO:0000256" key="3">
    <source>
        <dbReference type="ARBA" id="ARBA00022737"/>
    </source>
</evidence>
<feature type="transmembrane region" description="Helical" evidence="8">
    <location>
        <begin position="583"/>
        <end position="611"/>
    </location>
</feature>
<dbReference type="Pfam" id="PF13962">
    <property type="entry name" value="PGG"/>
    <property type="match status" value="1"/>
</dbReference>
<feature type="repeat" description="ANK" evidence="7">
    <location>
        <begin position="359"/>
        <end position="380"/>
    </location>
</feature>
<proteinExistence type="predicted"/>
<evidence type="ECO:0000256" key="1">
    <source>
        <dbReference type="ARBA" id="ARBA00004141"/>
    </source>
</evidence>
<dbReference type="InterPro" id="IPR026961">
    <property type="entry name" value="PGG_dom"/>
</dbReference>
<gene>
    <name evidence="10" type="ORF">PVK06_029167</name>
</gene>
<sequence length="638" mass="70819">MDPKLHGALITGDEDALHEFTSESDSDSAFLQVTTEKDNVLHLAAKYNQNRMAEEMITKFPTLVSLVNQKNSKGDTPLHVAARSGSFETAQILVNCANSGEIEAGQRATRIVNRVNDTALHDAARNGHLPIAELLIRGDPELPDLTNEAGESPLFIAVDKKHVDIAEIILQVARVFSFAGRNSMNVLHAAVIRSQDEVLRISSYMVKLQSPMNYLTNMSFKHSFKFSSFGPSALIQAASQNQTYRGKVHHKSHFKKMYSYSHFHVFLLCLDFVVKLTKTRRSALSETDKFGWTPIHYTAHFGAVDIFKVFLDHIDSSTARKRDKQGMTVIHIAAREGEVTILKELAYNFPEIWDLQDNKGQTAFHLAVERGKLDCVKFILATKLSHYGLINQKDNEGNTAVDKSARNIEGFTVIDIILLKEYGYFEKTWITMSVASNGGLESLEHAINKDGRKTRSTESTTTNQEQPQTTWFPVAIEAQPQLIPNKRPEPAAMKKPSSDQLHTIASINLLVTTLIATISFAAGFTMPGGYKSDGPEEGMAILSRKLAFRVFVIANALAFCFSSTSMFLHYCKSFVEKLDAHAFYTYITSLLTSYGITAMVIAFVSGTYAALSDSPGLAKAVLSIGRSFFGLQLLVYFK</sequence>
<organism evidence="10 11">
    <name type="scientific">Gossypium arboreum</name>
    <name type="common">Tree cotton</name>
    <name type="synonym">Gossypium nanking</name>
    <dbReference type="NCBI Taxonomy" id="29729"/>
    <lineage>
        <taxon>Eukaryota</taxon>
        <taxon>Viridiplantae</taxon>
        <taxon>Streptophyta</taxon>
        <taxon>Embryophyta</taxon>
        <taxon>Tracheophyta</taxon>
        <taxon>Spermatophyta</taxon>
        <taxon>Magnoliopsida</taxon>
        <taxon>eudicotyledons</taxon>
        <taxon>Gunneridae</taxon>
        <taxon>Pentapetalae</taxon>
        <taxon>rosids</taxon>
        <taxon>malvids</taxon>
        <taxon>Malvales</taxon>
        <taxon>Malvaceae</taxon>
        <taxon>Malvoideae</taxon>
        <taxon>Gossypium</taxon>
    </lineage>
</organism>
<dbReference type="Pfam" id="PF12796">
    <property type="entry name" value="Ank_2"/>
    <property type="match status" value="3"/>
</dbReference>
<keyword evidence="2 8" id="KW-0812">Transmembrane</keyword>
<dbReference type="SMART" id="SM00248">
    <property type="entry name" value="ANK"/>
    <property type="match status" value="8"/>
</dbReference>
<comment type="subcellular location">
    <subcellularLocation>
        <location evidence="1">Membrane</location>
        <topology evidence="1">Multi-pass membrane protein</topology>
    </subcellularLocation>
</comment>
<evidence type="ECO:0000256" key="5">
    <source>
        <dbReference type="ARBA" id="ARBA00023043"/>
    </source>
</evidence>
<dbReference type="Gene3D" id="1.25.40.20">
    <property type="entry name" value="Ankyrin repeat-containing domain"/>
    <property type="match status" value="3"/>
</dbReference>
<feature type="domain" description="PGG" evidence="9">
    <location>
        <begin position="501"/>
        <end position="609"/>
    </location>
</feature>
<keyword evidence="3" id="KW-0677">Repeat</keyword>
<feature type="transmembrane region" description="Helical" evidence="8">
    <location>
        <begin position="546"/>
        <end position="571"/>
    </location>
</feature>
<dbReference type="EMBL" id="JARKNE010000008">
    <property type="protein sequence ID" value="KAK5813716.1"/>
    <property type="molecule type" value="Genomic_DNA"/>
</dbReference>